<dbReference type="EMBL" id="OZ034828">
    <property type="protein sequence ID" value="CAL1684804.1"/>
    <property type="molecule type" value="Genomic_DNA"/>
</dbReference>
<gene>
    <name evidence="1" type="ORF">LPLAT_LOCUS10351</name>
</gene>
<sequence>MVFCFEGSLWFGEETREHDADGNATFETFSIRFSAFSAPSDNNNRDKNVRRLRAAVDAIPAEALANSERMPDRSDQVEREWRHRAARLQEIPDRVLGRSPTHLQDEQHHELHPAAEPLRFPQGHLPQPGSNLQFLQPVRARVPARLLSRRACRSAVQGVPEDRWKEQMLVAARDYERGGGESAIADELCIPLETVSGTCICRMTSCNVMRNN</sequence>
<evidence type="ECO:0000313" key="2">
    <source>
        <dbReference type="Proteomes" id="UP001497644"/>
    </source>
</evidence>
<name>A0AAV2NW96_9HYME</name>
<reference evidence="1" key="1">
    <citation type="submission" date="2024-04" db="EMBL/GenBank/DDBJ databases">
        <authorList>
            <consortium name="Molecular Ecology Group"/>
        </authorList>
    </citation>
    <scope>NUCLEOTIDE SEQUENCE</scope>
</reference>
<evidence type="ECO:0000313" key="1">
    <source>
        <dbReference type="EMBL" id="CAL1684804.1"/>
    </source>
</evidence>
<accession>A0AAV2NW96</accession>
<protein>
    <submittedName>
        <fullName evidence="1">Uncharacterized protein</fullName>
    </submittedName>
</protein>
<dbReference type="AlphaFoldDB" id="A0AAV2NW96"/>
<keyword evidence="2" id="KW-1185">Reference proteome</keyword>
<organism evidence="1 2">
    <name type="scientific">Lasius platythorax</name>
    <dbReference type="NCBI Taxonomy" id="488582"/>
    <lineage>
        <taxon>Eukaryota</taxon>
        <taxon>Metazoa</taxon>
        <taxon>Ecdysozoa</taxon>
        <taxon>Arthropoda</taxon>
        <taxon>Hexapoda</taxon>
        <taxon>Insecta</taxon>
        <taxon>Pterygota</taxon>
        <taxon>Neoptera</taxon>
        <taxon>Endopterygota</taxon>
        <taxon>Hymenoptera</taxon>
        <taxon>Apocrita</taxon>
        <taxon>Aculeata</taxon>
        <taxon>Formicoidea</taxon>
        <taxon>Formicidae</taxon>
        <taxon>Formicinae</taxon>
        <taxon>Lasius</taxon>
        <taxon>Lasius</taxon>
    </lineage>
</organism>
<proteinExistence type="predicted"/>
<dbReference type="Proteomes" id="UP001497644">
    <property type="component" value="Chromosome 5"/>
</dbReference>